<evidence type="ECO:0000256" key="1">
    <source>
        <dbReference type="SAM" id="Phobius"/>
    </source>
</evidence>
<comment type="caution">
    <text evidence="2">The sequence shown here is derived from an EMBL/GenBank/DDBJ whole genome shotgun (WGS) entry which is preliminary data.</text>
</comment>
<reference evidence="2 3" key="1">
    <citation type="journal article" date="2013" name="ISME J.">
        <title>Metabolic model for the filamentous 'Candidatus Microthrix parvicella' based on genomic and metagenomic analyses.</title>
        <authorList>
            <person name="Jon McIlroy S."/>
            <person name="Kristiansen R."/>
            <person name="Albertsen M."/>
            <person name="Michael Karst S."/>
            <person name="Rossetti S."/>
            <person name="Lund Nielsen J."/>
            <person name="Tandoi V."/>
            <person name="James Seviour R."/>
            <person name="Nielsen P.H."/>
        </authorList>
    </citation>
    <scope>NUCLEOTIDE SEQUENCE [LARGE SCALE GENOMIC DNA]</scope>
    <source>
        <strain evidence="2 3">RN1</strain>
    </source>
</reference>
<dbReference type="Proteomes" id="UP000018291">
    <property type="component" value="Unassembled WGS sequence"/>
</dbReference>
<keyword evidence="3" id="KW-1185">Reference proteome</keyword>
<accession>R4YXG4</accession>
<gene>
    <name evidence="2" type="ORF">BN381_170030</name>
</gene>
<keyword evidence="1" id="KW-0472">Membrane</keyword>
<evidence type="ECO:0000313" key="3">
    <source>
        <dbReference type="Proteomes" id="UP000018291"/>
    </source>
</evidence>
<dbReference type="EMBL" id="CANL01000009">
    <property type="protein sequence ID" value="CCM63109.1"/>
    <property type="molecule type" value="Genomic_DNA"/>
</dbReference>
<keyword evidence="1" id="KW-0812">Transmembrane</keyword>
<name>R4YXG4_9ACTN</name>
<evidence type="ECO:0000313" key="2">
    <source>
        <dbReference type="EMBL" id="CCM63109.1"/>
    </source>
</evidence>
<dbReference type="HOGENOM" id="CLU_2932688_0_0_11"/>
<protein>
    <submittedName>
        <fullName evidence="2">Uncharacterized protein</fullName>
    </submittedName>
</protein>
<dbReference type="AlphaFoldDB" id="R4YXG4"/>
<organism evidence="2 3">
    <name type="scientific">Candidatus Neomicrothrix parvicella RN1</name>
    <dbReference type="NCBI Taxonomy" id="1229780"/>
    <lineage>
        <taxon>Bacteria</taxon>
        <taxon>Bacillati</taxon>
        <taxon>Actinomycetota</taxon>
        <taxon>Acidimicrobiia</taxon>
        <taxon>Acidimicrobiales</taxon>
        <taxon>Microthrixaceae</taxon>
        <taxon>Candidatus Neomicrothrix</taxon>
    </lineage>
</organism>
<keyword evidence="1" id="KW-1133">Transmembrane helix</keyword>
<feature type="transmembrane region" description="Helical" evidence="1">
    <location>
        <begin position="36"/>
        <end position="53"/>
    </location>
</feature>
<proteinExistence type="predicted"/>
<sequence length="60" mass="5941">MIVGSIMPWFAITTAFGTLSTSGTGGAGYARASVGWGLYLAIAGAAVAIVATLRPPTIIA</sequence>